<keyword evidence="2" id="KW-1185">Reference proteome</keyword>
<protein>
    <submittedName>
        <fullName evidence="1">Uncharacterized protein</fullName>
    </submittedName>
</protein>
<dbReference type="Proteomes" id="UP000000602">
    <property type="component" value="Chromosome"/>
</dbReference>
<proteinExistence type="predicted"/>
<accession>Q6AKM7</accession>
<organism evidence="1 2">
    <name type="scientific">Desulfotalea psychrophila (strain LSv54 / DSM 12343)</name>
    <dbReference type="NCBI Taxonomy" id="177439"/>
    <lineage>
        <taxon>Bacteria</taxon>
        <taxon>Pseudomonadati</taxon>
        <taxon>Thermodesulfobacteriota</taxon>
        <taxon>Desulfobulbia</taxon>
        <taxon>Desulfobulbales</taxon>
        <taxon>Desulfocapsaceae</taxon>
        <taxon>Desulfotalea</taxon>
    </lineage>
</organism>
<reference evidence="2" key="1">
    <citation type="journal article" date="2004" name="Environ. Microbiol.">
        <title>The genome of Desulfotalea psychrophila, a sulfate-reducing bacterium from permanently cold Arctic sediments.</title>
        <authorList>
            <person name="Rabus R."/>
            <person name="Ruepp A."/>
            <person name="Frickey T."/>
            <person name="Rattei T."/>
            <person name="Fartmann B."/>
            <person name="Stark M."/>
            <person name="Bauer M."/>
            <person name="Zibat A."/>
            <person name="Lombardot T."/>
            <person name="Becker I."/>
            <person name="Amann J."/>
            <person name="Gellner K."/>
            <person name="Teeling H."/>
            <person name="Leuschner W.D."/>
            <person name="Gloeckner F.-O."/>
            <person name="Lupas A.N."/>
            <person name="Amann R."/>
            <person name="Klenk H.-P."/>
        </authorList>
    </citation>
    <scope>NUCLEOTIDE SEQUENCE [LARGE SCALE GENOMIC DNA]</scope>
    <source>
        <strain evidence="2">DSM 12343 / LSv54</strain>
    </source>
</reference>
<evidence type="ECO:0000313" key="2">
    <source>
        <dbReference type="Proteomes" id="UP000000602"/>
    </source>
</evidence>
<dbReference type="KEGG" id="dps:DP2369"/>
<name>Q6AKM7_DESPS</name>
<dbReference type="HOGENOM" id="CLU_1154982_0_0_7"/>
<dbReference type="AlphaFoldDB" id="Q6AKM7"/>
<dbReference type="EMBL" id="CR522870">
    <property type="protein sequence ID" value="CAG37098.1"/>
    <property type="molecule type" value="Genomic_DNA"/>
</dbReference>
<sequence length="240" mass="27022">MLTISINMLYSATLSLIFSIQAMQPTRHCHVKMLSSISAMFNQLPCFGVWWISSQSANFLVKSSGKAVYNEAWAFRLSITTFLASGWFFKHFMYKISPVRTSTALSIFNMSHFLQKVIVKQLSVPLKLQEEASSPHGSAEHLTHSYKIAGNQHGLNKYKGLKHLPALPQKRHSCQEEFSSIYSNTAYAFNTLQTVITETLSIILSSTIFPPIAAQSNAPYPLGLPNMQMPKDEFQILRQI</sequence>
<evidence type="ECO:0000313" key="1">
    <source>
        <dbReference type="EMBL" id="CAG37098.1"/>
    </source>
</evidence>
<gene>
    <name evidence="1" type="ordered locus">DP2369</name>
</gene>